<sequence length="327" mass="37074">MVAAGIYLPEDYTAMFAQGIEDYKDYLLRRYNFLQELTEKEAVRIVQVPFDREWYVKWLRNNPHWEDGAEARSAWALEMAKNPAALEKVLSLHPVLPAPPLDEELTVLVFYGIIPVVLEDLREVGAVSGRLPHEDIERIALEARQFFADVPEFNMLSPLRCRGMRIFVGDRLVAPPKARAFEDHVKDAAWELLNTGEIVIPVSSACRVRRSDLEDDLAGEGPLLLLPLFPVILVGAASEINFCEDLVEESQGNIGPVADWLREILGDRLSYDRVGDAAFVPEYALGIFLKHIEESMGEIDMELEMEMDLRERVGKGKKNRSGLKRIK</sequence>
<dbReference type="Proteomes" id="UP000009229">
    <property type="component" value="Chromosome"/>
</dbReference>
<evidence type="ECO:0000313" key="2">
    <source>
        <dbReference type="Proteomes" id="UP000009229"/>
    </source>
</evidence>
<gene>
    <name evidence="1" type="ordered locus">Desku_0467</name>
</gene>
<evidence type="ECO:0000313" key="1">
    <source>
        <dbReference type="EMBL" id="AEG14089.1"/>
    </source>
</evidence>
<reference evidence="2" key="1">
    <citation type="submission" date="2011-05" db="EMBL/GenBank/DDBJ databases">
        <title>Complete sequence of Desulfotomaculum kuznetsovii DSM 6115.</title>
        <authorList>
            <person name="Lucas S."/>
            <person name="Han J."/>
            <person name="Lapidus A."/>
            <person name="Cheng J.-F."/>
            <person name="Goodwin L."/>
            <person name="Pitluck S."/>
            <person name="Peters L."/>
            <person name="Mikhailova N."/>
            <person name="Lu M."/>
            <person name="Saunders E."/>
            <person name="Han C."/>
            <person name="Tapia R."/>
            <person name="Land M."/>
            <person name="Hauser L."/>
            <person name="Kyrpides N."/>
            <person name="Ivanova N."/>
            <person name="Pagani I."/>
            <person name="Nazina T."/>
            <person name="Ivanova A."/>
            <person name="Parshina S."/>
            <person name="Kuever J."/>
            <person name="Muyzer G."/>
            <person name="Plugge C."/>
            <person name="Stams A."/>
            <person name="Woyke T."/>
        </authorList>
    </citation>
    <scope>NUCLEOTIDE SEQUENCE [LARGE SCALE GENOMIC DNA]</scope>
    <source>
        <strain evidence="2">DSM 6115 / VKM B-1805 / 17</strain>
    </source>
</reference>
<name>A0AAU8PEZ2_DESK7</name>
<organism evidence="1 2">
    <name type="scientific">Desulfofundulus kuznetsovii (strain DSM 6115 / VKM B-1805 / 17)</name>
    <name type="common">Desulfotomaculum kuznetsovii</name>
    <dbReference type="NCBI Taxonomy" id="760568"/>
    <lineage>
        <taxon>Bacteria</taxon>
        <taxon>Bacillati</taxon>
        <taxon>Bacillota</taxon>
        <taxon>Clostridia</taxon>
        <taxon>Eubacteriales</taxon>
        <taxon>Peptococcaceae</taxon>
        <taxon>Desulfofundulus</taxon>
    </lineage>
</organism>
<keyword evidence="2" id="KW-1185">Reference proteome</keyword>
<accession>A0AAU8PEZ2</accession>
<dbReference type="AlphaFoldDB" id="A0AAU8PEZ2"/>
<protein>
    <submittedName>
        <fullName evidence="1">Uncharacterized protein</fullName>
    </submittedName>
</protein>
<dbReference type="EMBL" id="CP002770">
    <property type="protein sequence ID" value="AEG14089.1"/>
    <property type="molecule type" value="Genomic_DNA"/>
</dbReference>
<proteinExistence type="predicted"/>
<dbReference type="KEGG" id="dku:Desku_0467"/>